<keyword evidence="3" id="KW-0804">Transcription</keyword>
<reference evidence="7" key="1">
    <citation type="journal article" date="2019" name="Int. J. Syst. Evol. Microbiol.">
        <title>The Global Catalogue of Microorganisms (GCM) 10K type strain sequencing project: providing services to taxonomists for standard genome sequencing and annotation.</title>
        <authorList>
            <consortium name="The Broad Institute Genomics Platform"/>
            <consortium name="The Broad Institute Genome Sequencing Center for Infectious Disease"/>
            <person name="Wu L."/>
            <person name="Ma J."/>
        </authorList>
    </citation>
    <scope>NUCLEOTIDE SEQUENCE [LARGE SCALE GENOMIC DNA]</scope>
    <source>
        <strain evidence="7">TBRC 7912</strain>
    </source>
</reference>
<dbReference type="SUPFAM" id="SSF46689">
    <property type="entry name" value="Homeodomain-like"/>
    <property type="match status" value="1"/>
</dbReference>
<name>A0ABV8FGG7_9ACTN</name>
<evidence type="ECO:0000313" key="6">
    <source>
        <dbReference type="EMBL" id="MFC3986750.1"/>
    </source>
</evidence>
<dbReference type="InterPro" id="IPR035418">
    <property type="entry name" value="AraC-bd_2"/>
</dbReference>
<comment type="caution">
    <text evidence="6">The sequence shown here is derived from an EMBL/GenBank/DDBJ whole genome shotgun (WGS) entry which is preliminary data.</text>
</comment>
<dbReference type="PANTHER" id="PTHR46796:SF6">
    <property type="entry name" value="ARAC SUBFAMILY"/>
    <property type="match status" value="1"/>
</dbReference>
<evidence type="ECO:0000256" key="3">
    <source>
        <dbReference type="ARBA" id="ARBA00023163"/>
    </source>
</evidence>
<evidence type="ECO:0000256" key="2">
    <source>
        <dbReference type="ARBA" id="ARBA00023125"/>
    </source>
</evidence>
<feature type="domain" description="HTH araC/xylS-type" evidence="5">
    <location>
        <begin position="218"/>
        <end position="319"/>
    </location>
</feature>
<dbReference type="PANTHER" id="PTHR46796">
    <property type="entry name" value="HTH-TYPE TRANSCRIPTIONAL ACTIVATOR RHAS-RELATED"/>
    <property type="match status" value="1"/>
</dbReference>
<proteinExistence type="predicted"/>
<dbReference type="Pfam" id="PF12833">
    <property type="entry name" value="HTH_18"/>
    <property type="match status" value="1"/>
</dbReference>
<evidence type="ECO:0000256" key="1">
    <source>
        <dbReference type="ARBA" id="ARBA00023015"/>
    </source>
</evidence>
<dbReference type="Proteomes" id="UP001595698">
    <property type="component" value="Unassembled WGS sequence"/>
</dbReference>
<dbReference type="InterPro" id="IPR018060">
    <property type="entry name" value="HTH_AraC"/>
</dbReference>
<dbReference type="PROSITE" id="PS01124">
    <property type="entry name" value="HTH_ARAC_FAMILY_2"/>
    <property type="match status" value="1"/>
</dbReference>
<dbReference type="Gene3D" id="1.10.10.60">
    <property type="entry name" value="Homeodomain-like"/>
    <property type="match status" value="1"/>
</dbReference>
<evidence type="ECO:0000259" key="5">
    <source>
        <dbReference type="PROSITE" id="PS01124"/>
    </source>
</evidence>
<dbReference type="InterPro" id="IPR009057">
    <property type="entry name" value="Homeodomain-like_sf"/>
</dbReference>
<keyword evidence="2" id="KW-0238">DNA-binding</keyword>
<evidence type="ECO:0000313" key="7">
    <source>
        <dbReference type="Proteomes" id="UP001595698"/>
    </source>
</evidence>
<dbReference type="EMBL" id="JBHSBC010000066">
    <property type="protein sequence ID" value="MFC3986750.1"/>
    <property type="molecule type" value="Genomic_DNA"/>
</dbReference>
<evidence type="ECO:0000256" key="4">
    <source>
        <dbReference type="SAM" id="MobiDB-lite"/>
    </source>
</evidence>
<gene>
    <name evidence="6" type="ORF">ACFOYY_41935</name>
</gene>
<keyword evidence="7" id="KW-1185">Reference proteome</keyword>
<sequence length="365" mass="40068">MNAEPVFRDHEPSAGRFVRHRETVGGRPPAVVLGDHEGASHAVVRRIGLGALHLSWLSFPPSQVWRADTLIRRSAPGTYCLSLPLRGAEQLDLGSRQVIAGPGDLLFHDTTQPFHIHLLADMTGGAEIVILYIPKVLMPLPADSLVRLAGRSLPCSAGVGALLRRHILGLARHTSSCSAADATRLSMITLDLVAATCAHILEAGSFPQTESPRQMLRARIHAFIQRYLSDPELCPAGIAAAHQISVRYLHRLFQDQGLSVAAWIRSCRLERCRHDLADPALRLRPVHAIAARWGFANNAHFSRLFRAAYEISPIDYRHRIHLIGQQAPETPSRSSCDMLKPWEGQPGVDVPATSKPPRSRGTRAT</sequence>
<dbReference type="SMART" id="SM00342">
    <property type="entry name" value="HTH_ARAC"/>
    <property type="match status" value="1"/>
</dbReference>
<organism evidence="6 7">
    <name type="scientific">Streptosporangium jomthongense</name>
    <dbReference type="NCBI Taxonomy" id="1193683"/>
    <lineage>
        <taxon>Bacteria</taxon>
        <taxon>Bacillati</taxon>
        <taxon>Actinomycetota</taxon>
        <taxon>Actinomycetes</taxon>
        <taxon>Streptosporangiales</taxon>
        <taxon>Streptosporangiaceae</taxon>
        <taxon>Streptosporangium</taxon>
    </lineage>
</organism>
<dbReference type="Pfam" id="PF14525">
    <property type="entry name" value="AraC_binding_2"/>
    <property type="match status" value="1"/>
</dbReference>
<dbReference type="InterPro" id="IPR050204">
    <property type="entry name" value="AraC_XylS_family_regulators"/>
</dbReference>
<accession>A0ABV8FGG7</accession>
<protein>
    <submittedName>
        <fullName evidence="6">Helix-turn-helix domain-containing protein</fullName>
    </submittedName>
</protein>
<keyword evidence="1" id="KW-0805">Transcription regulation</keyword>
<dbReference type="RefSeq" id="WP_386197104.1">
    <property type="nucleotide sequence ID" value="NZ_JBHSBC010000066.1"/>
</dbReference>
<feature type="region of interest" description="Disordered" evidence="4">
    <location>
        <begin position="327"/>
        <end position="365"/>
    </location>
</feature>